<dbReference type="AlphaFoldDB" id="A7APC0"/>
<organism evidence="1 2">
    <name type="scientific">Babesia bovis</name>
    <dbReference type="NCBI Taxonomy" id="5865"/>
    <lineage>
        <taxon>Eukaryota</taxon>
        <taxon>Sar</taxon>
        <taxon>Alveolata</taxon>
        <taxon>Apicomplexa</taxon>
        <taxon>Aconoidasida</taxon>
        <taxon>Piroplasmida</taxon>
        <taxon>Babesiidae</taxon>
        <taxon>Babesia</taxon>
    </lineage>
</organism>
<dbReference type="eggNOG" id="ENOG502S7UQ">
    <property type="taxonomic scope" value="Eukaryota"/>
</dbReference>
<reference evidence="1 2" key="1">
    <citation type="journal article" date="2007" name="PLoS Pathog.">
        <title>Genome sequence of Babesia bovis and comparative analysis of apicomplexan hemoprotozoa.</title>
        <authorList>
            <person name="Brayton K.A."/>
            <person name="Lau A.O.T."/>
            <person name="Herndon D.R."/>
            <person name="Hannick L."/>
            <person name="Kappmeyer L.S."/>
            <person name="Berens S.J."/>
            <person name="Bidwell S.L."/>
            <person name="Brown W.C."/>
            <person name="Crabtree J."/>
            <person name="Fadrosh D."/>
            <person name="Feldblum T."/>
            <person name="Forberger H.A."/>
            <person name="Haas B.J."/>
            <person name="Howell J.M."/>
            <person name="Khouri H."/>
            <person name="Koo H."/>
            <person name="Mann D.J."/>
            <person name="Norimine J."/>
            <person name="Paulsen I.T."/>
            <person name="Radune D."/>
            <person name="Ren Q."/>
            <person name="Smith R.K. Jr."/>
            <person name="Suarez C.E."/>
            <person name="White O."/>
            <person name="Wortman J.R."/>
            <person name="Knowles D.P. Jr."/>
            <person name="McElwain T.F."/>
            <person name="Nene V.M."/>
        </authorList>
    </citation>
    <scope>NUCLEOTIDE SEQUENCE [LARGE SCALE GENOMIC DNA]</scope>
    <source>
        <strain evidence="1">T2Bo</strain>
    </source>
</reference>
<protein>
    <submittedName>
        <fullName evidence="1">Uncharacterized protein</fullName>
    </submittedName>
</protein>
<proteinExistence type="predicted"/>
<dbReference type="Proteomes" id="UP000002173">
    <property type="component" value="Chromosome 3"/>
</dbReference>
<dbReference type="EMBL" id="AAXT01000001">
    <property type="protein sequence ID" value="EDO08404.1"/>
    <property type="molecule type" value="Genomic_DNA"/>
</dbReference>
<evidence type="ECO:0000313" key="2">
    <source>
        <dbReference type="Proteomes" id="UP000002173"/>
    </source>
</evidence>
<accession>A7APC0</accession>
<name>A7APC0_BABBO</name>
<sequence>MTLHSGNVKNNLNYWRELVEHFFINLVTTQPISRTNYSPIQTQLRMNKNIFPINDQAMKSHTYVSFDFIKPHYIVYCDNDRPMAHTCKASRALDCDNKAVSKLISLNDFVIEYCKRMVIRDAESPSWGVPASMVTPEYNMVATIAKVGLQIWPRSAE</sequence>
<dbReference type="VEuPathDB" id="PiroplasmaDB:BBOV_III008440"/>
<comment type="caution">
    <text evidence="1">The sequence shown here is derived from an EMBL/GenBank/DDBJ whole genome shotgun (WGS) entry which is preliminary data.</text>
</comment>
<evidence type="ECO:0000313" key="1">
    <source>
        <dbReference type="EMBL" id="EDO08404.1"/>
    </source>
</evidence>
<keyword evidence="2" id="KW-1185">Reference proteome</keyword>
<dbReference type="InParanoid" id="A7APC0"/>
<gene>
    <name evidence="1" type="ORF">BBOV_III008440</name>
</gene>